<dbReference type="EMBL" id="MPTB01000005">
    <property type="protein sequence ID" value="OMD51359.1"/>
    <property type="molecule type" value="Genomic_DNA"/>
</dbReference>
<reference evidence="2 3" key="1">
    <citation type="submission" date="2016-10" db="EMBL/GenBank/DDBJ databases">
        <title>Paenibacillus species isolates.</title>
        <authorList>
            <person name="Beno S.M."/>
        </authorList>
    </citation>
    <scope>NUCLEOTIDE SEQUENCE [LARGE SCALE GENOMIC DNA]</scope>
    <source>
        <strain evidence="2 3">FSL H7-0744</strain>
    </source>
</reference>
<protein>
    <submittedName>
        <fullName evidence="2">Uncharacterized protein</fullName>
    </submittedName>
</protein>
<organism evidence="2 3">
    <name type="scientific">Paenibacillus borealis</name>
    <dbReference type="NCBI Taxonomy" id="160799"/>
    <lineage>
        <taxon>Bacteria</taxon>
        <taxon>Bacillati</taxon>
        <taxon>Bacillota</taxon>
        <taxon>Bacilli</taxon>
        <taxon>Bacillales</taxon>
        <taxon>Paenibacillaceae</taxon>
        <taxon>Paenibacillus</taxon>
    </lineage>
</organism>
<gene>
    <name evidence="2" type="ORF">BSK56_05690</name>
</gene>
<evidence type="ECO:0000313" key="3">
    <source>
        <dbReference type="Proteomes" id="UP000187412"/>
    </source>
</evidence>
<comment type="caution">
    <text evidence="2">The sequence shown here is derived from an EMBL/GenBank/DDBJ whole genome shotgun (WGS) entry which is preliminary data.</text>
</comment>
<proteinExistence type="predicted"/>
<name>A0ABX3HP19_PAEBO</name>
<dbReference type="RefSeq" id="WP_038597555.1">
    <property type="nucleotide sequence ID" value="NZ_MPTB01000005.1"/>
</dbReference>
<keyword evidence="3" id="KW-1185">Reference proteome</keyword>
<feature type="region of interest" description="Disordered" evidence="1">
    <location>
        <begin position="1"/>
        <end position="30"/>
    </location>
</feature>
<dbReference type="Proteomes" id="UP000187412">
    <property type="component" value="Unassembled WGS sequence"/>
</dbReference>
<accession>A0ABX3HP19</accession>
<sequence>MSGGSLLPLKPTWTARLQGQNRQVGRKDSGDGVLPLLFENMPFSPEISLCRHSGGGRMDAYITPENG</sequence>
<evidence type="ECO:0000256" key="1">
    <source>
        <dbReference type="SAM" id="MobiDB-lite"/>
    </source>
</evidence>
<evidence type="ECO:0000313" key="2">
    <source>
        <dbReference type="EMBL" id="OMD51359.1"/>
    </source>
</evidence>